<keyword evidence="5 7" id="KW-0808">Transferase</keyword>
<keyword evidence="3 7" id="KW-0963">Cytoplasm</keyword>
<dbReference type="NCBIfam" id="TIGR00080">
    <property type="entry name" value="pimt"/>
    <property type="match status" value="1"/>
</dbReference>
<dbReference type="Gene3D" id="3.40.50.150">
    <property type="entry name" value="Vaccinia Virus protein VP39"/>
    <property type="match status" value="1"/>
</dbReference>
<evidence type="ECO:0000256" key="5">
    <source>
        <dbReference type="ARBA" id="ARBA00022679"/>
    </source>
</evidence>
<organism evidence="8 9">
    <name type="scientific">Candidatus Desantisbacteria bacterium CG23_combo_of_CG06-09_8_20_14_all_40_23</name>
    <dbReference type="NCBI Taxonomy" id="1974550"/>
    <lineage>
        <taxon>Bacteria</taxon>
        <taxon>Candidatus Desantisiibacteriota</taxon>
    </lineage>
</organism>
<protein>
    <recommendedName>
        <fullName evidence="7">Protein-L-isoaspartate O-methyltransferase</fullName>
        <ecNumber evidence="7">2.1.1.77</ecNumber>
    </recommendedName>
    <alternativeName>
        <fullName evidence="7">L-isoaspartyl protein carboxyl methyltransferase</fullName>
    </alternativeName>
    <alternativeName>
        <fullName evidence="7">Protein L-isoaspartyl methyltransferase</fullName>
    </alternativeName>
    <alternativeName>
        <fullName evidence="7">Protein-beta-aspartate methyltransferase</fullName>
        <shortName evidence="7">PIMT</shortName>
    </alternativeName>
</protein>
<dbReference type="SUPFAM" id="SSF53335">
    <property type="entry name" value="S-adenosyl-L-methionine-dependent methyltransferases"/>
    <property type="match status" value="1"/>
</dbReference>
<dbReference type="PANTHER" id="PTHR11579:SF0">
    <property type="entry name" value="PROTEIN-L-ISOASPARTATE(D-ASPARTATE) O-METHYLTRANSFERASE"/>
    <property type="match status" value="1"/>
</dbReference>
<evidence type="ECO:0000256" key="1">
    <source>
        <dbReference type="ARBA" id="ARBA00004496"/>
    </source>
</evidence>
<dbReference type="GO" id="GO:0032259">
    <property type="term" value="P:methylation"/>
    <property type="evidence" value="ECO:0007669"/>
    <property type="project" value="UniProtKB-KW"/>
</dbReference>
<gene>
    <name evidence="7" type="primary">pcm</name>
    <name evidence="8" type="ORF">COX18_08340</name>
</gene>
<dbReference type="InterPro" id="IPR000682">
    <property type="entry name" value="PCMT"/>
</dbReference>
<evidence type="ECO:0000256" key="3">
    <source>
        <dbReference type="ARBA" id="ARBA00022490"/>
    </source>
</evidence>
<dbReference type="AlphaFoldDB" id="A0A2H0A3D6"/>
<proteinExistence type="inferred from homology"/>
<evidence type="ECO:0000313" key="9">
    <source>
        <dbReference type="Proteomes" id="UP000231067"/>
    </source>
</evidence>
<comment type="catalytic activity">
    <reaction evidence="7">
        <text>[protein]-L-isoaspartate + S-adenosyl-L-methionine = [protein]-L-isoaspartate alpha-methyl ester + S-adenosyl-L-homocysteine</text>
        <dbReference type="Rhea" id="RHEA:12705"/>
        <dbReference type="Rhea" id="RHEA-COMP:12143"/>
        <dbReference type="Rhea" id="RHEA-COMP:12144"/>
        <dbReference type="ChEBI" id="CHEBI:57856"/>
        <dbReference type="ChEBI" id="CHEBI:59789"/>
        <dbReference type="ChEBI" id="CHEBI:90596"/>
        <dbReference type="ChEBI" id="CHEBI:90598"/>
        <dbReference type="EC" id="2.1.1.77"/>
    </reaction>
</comment>
<comment type="caution">
    <text evidence="8">The sequence shown here is derived from an EMBL/GenBank/DDBJ whole genome shotgun (WGS) entry which is preliminary data.</text>
</comment>
<sequence length="217" mass="24266">MGKTRFNSERKQMVADHLIKRGITEQKVLDAFLKVPRHMFVEDVFQDRAYDDHPLPIGVGQTISQPYMVAFMTQVLQLKGTERVMEIGTGSGYQAAILSGLVEKVYSVERIKKLSERAENILLHELKYKNIVLIVGDGSYGLPQFAPFDRIIVTAGSPDVPKTLLSQLADGGRLVLPQGDRYSQTLTIVDKKGDEFITSYEGGCVFVPLIGKYGWKE</sequence>
<dbReference type="EC" id="2.1.1.77" evidence="7"/>
<keyword evidence="4 7" id="KW-0489">Methyltransferase</keyword>
<evidence type="ECO:0000256" key="2">
    <source>
        <dbReference type="ARBA" id="ARBA00005369"/>
    </source>
</evidence>
<dbReference type="FunFam" id="3.40.50.150:FF:000010">
    <property type="entry name" value="Protein-L-isoaspartate O-methyltransferase"/>
    <property type="match status" value="1"/>
</dbReference>
<comment type="function">
    <text evidence="7">Catalyzes the methyl esterification of L-isoaspartyl residues in peptides and proteins that result from spontaneous decomposition of normal L-aspartyl and L-asparaginyl residues. It plays a role in the repair and/or degradation of damaged proteins.</text>
</comment>
<name>A0A2H0A3D6_9BACT</name>
<feature type="active site" evidence="7">
    <location>
        <position position="64"/>
    </location>
</feature>
<reference evidence="8 9" key="1">
    <citation type="submission" date="2017-09" db="EMBL/GenBank/DDBJ databases">
        <title>Depth-based differentiation of microbial function through sediment-hosted aquifers and enrichment of novel symbionts in the deep terrestrial subsurface.</title>
        <authorList>
            <person name="Probst A.J."/>
            <person name="Ladd B."/>
            <person name="Jarett J.K."/>
            <person name="Geller-Mcgrath D.E."/>
            <person name="Sieber C.M."/>
            <person name="Emerson J.B."/>
            <person name="Anantharaman K."/>
            <person name="Thomas B.C."/>
            <person name="Malmstrom R."/>
            <person name="Stieglmeier M."/>
            <person name="Klingl A."/>
            <person name="Woyke T."/>
            <person name="Ryan C.M."/>
            <person name="Banfield J.F."/>
        </authorList>
    </citation>
    <scope>NUCLEOTIDE SEQUENCE [LARGE SCALE GENOMIC DNA]</scope>
    <source>
        <strain evidence="8">CG23_combo_of_CG06-09_8_20_14_all_40_23</strain>
    </source>
</reference>
<evidence type="ECO:0000313" key="8">
    <source>
        <dbReference type="EMBL" id="PIP39964.1"/>
    </source>
</evidence>
<dbReference type="GO" id="GO:0004719">
    <property type="term" value="F:protein-L-isoaspartate (D-aspartate) O-methyltransferase activity"/>
    <property type="evidence" value="ECO:0007669"/>
    <property type="project" value="UniProtKB-UniRule"/>
</dbReference>
<comment type="similarity">
    <text evidence="2 7">Belongs to the methyltransferase superfamily. L-isoaspartyl/D-aspartyl protein methyltransferase family.</text>
</comment>
<keyword evidence="6 7" id="KW-0949">S-adenosyl-L-methionine</keyword>
<dbReference type="InterPro" id="IPR029063">
    <property type="entry name" value="SAM-dependent_MTases_sf"/>
</dbReference>
<dbReference type="GO" id="GO:0030091">
    <property type="term" value="P:protein repair"/>
    <property type="evidence" value="ECO:0007669"/>
    <property type="project" value="UniProtKB-UniRule"/>
</dbReference>
<accession>A0A2H0A3D6</accession>
<evidence type="ECO:0000256" key="6">
    <source>
        <dbReference type="ARBA" id="ARBA00022691"/>
    </source>
</evidence>
<evidence type="ECO:0000256" key="4">
    <source>
        <dbReference type="ARBA" id="ARBA00022603"/>
    </source>
</evidence>
<dbReference type="Pfam" id="PF01135">
    <property type="entry name" value="PCMT"/>
    <property type="match status" value="1"/>
</dbReference>
<comment type="subcellular location">
    <subcellularLocation>
        <location evidence="1 7">Cytoplasm</location>
    </subcellularLocation>
</comment>
<dbReference type="HAMAP" id="MF_00090">
    <property type="entry name" value="PIMT"/>
    <property type="match status" value="1"/>
</dbReference>
<evidence type="ECO:0000256" key="7">
    <source>
        <dbReference type="HAMAP-Rule" id="MF_00090"/>
    </source>
</evidence>
<dbReference type="PANTHER" id="PTHR11579">
    <property type="entry name" value="PROTEIN-L-ISOASPARTATE O-METHYLTRANSFERASE"/>
    <property type="match status" value="1"/>
</dbReference>
<dbReference type="Proteomes" id="UP000231067">
    <property type="component" value="Unassembled WGS sequence"/>
</dbReference>
<dbReference type="GO" id="GO:0005737">
    <property type="term" value="C:cytoplasm"/>
    <property type="evidence" value="ECO:0007669"/>
    <property type="project" value="UniProtKB-SubCell"/>
</dbReference>
<dbReference type="EMBL" id="PCSH01000147">
    <property type="protein sequence ID" value="PIP39964.1"/>
    <property type="molecule type" value="Genomic_DNA"/>
</dbReference>
<dbReference type="CDD" id="cd02440">
    <property type="entry name" value="AdoMet_MTases"/>
    <property type="match status" value="1"/>
</dbReference>
<dbReference type="NCBIfam" id="NF001453">
    <property type="entry name" value="PRK00312.1"/>
    <property type="match status" value="1"/>
</dbReference>
<dbReference type="PROSITE" id="PS01279">
    <property type="entry name" value="PCMT"/>
    <property type="match status" value="1"/>
</dbReference>